<evidence type="ECO:0000256" key="3">
    <source>
        <dbReference type="ARBA" id="ARBA00022723"/>
    </source>
</evidence>
<evidence type="ECO:0000259" key="8">
    <source>
        <dbReference type="PROSITE" id="PS51007"/>
    </source>
</evidence>
<dbReference type="Pfam" id="PF13442">
    <property type="entry name" value="Cytochrome_CBB3"/>
    <property type="match status" value="1"/>
</dbReference>
<dbReference type="EMBL" id="JAEMHM010000004">
    <property type="protein sequence ID" value="MBJ6724112.1"/>
    <property type="molecule type" value="Genomic_DNA"/>
</dbReference>
<evidence type="ECO:0000256" key="6">
    <source>
        <dbReference type="PROSITE-ProRule" id="PRU00433"/>
    </source>
</evidence>
<dbReference type="RefSeq" id="WP_199382959.1">
    <property type="nucleotide sequence ID" value="NZ_JAEMHM010000004.1"/>
</dbReference>
<evidence type="ECO:0000256" key="5">
    <source>
        <dbReference type="ARBA" id="ARBA00023004"/>
    </source>
</evidence>
<evidence type="ECO:0000313" key="9">
    <source>
        <dbReference type="EMBL" id="MBJ6724112.1"/>
    </source>
</evidence>
<dbReference type="Proteomes" id="UP000636888">
    <property type="component" value="Unassembled WGS sequence"/>
</dbReference>
<dbReference type="GO" id="GO:0046872">
    <property type="term" value="F:metal ion binding"/>
    <property type="evidence" value="ECO:0007669"/>
    <property type="project" value="UniProtKB-KW"/>
</dbReference>
<dbReference type="InterPro" id="IPR009056">
    <property type="entry name" value="Cyt_c-like_dom"/>
</dbReference>
<feature type="domain" description="Cytochrome c" evidence="8">
    <location>
        <begin position="83"/>
        <end position="161"/>
    </location>
</feature>
<name>A0A8J7IWT8_9BACT</name>
<keyword evidence="1" id="KW-0813">Transport</keyword>
<evidence type="ECO:0000256" key="7">
    <source>
        <dbReference type="SAM" id="Phobius"/>
    </source>
</evidence>
<reference evidence="9" key="1">
    <citation type="submission" date="2020-12" db="EMBL/GenBank/DDBJ databases">
        <title>Geomonas sp. Red875, isolated from river sediment.</title>
        <authorList>
            <person name="Xu Z."/>
            <person name="Zhang Z."/>
            <person name="Masuda Y."/>
            <person name="Itoh H."/>
            <person name="Senoo K."/>
        </authorList>
    </citation>
    <scope>NUCLEOTIDE SEQUENCE</scope>
    <source>
        <strain evidence="9">Red875</strain>
    </source>
</reference>
<dbReference type="InterPro" id="IPR051811">
    <property type="entry name" value="Cytochrome_c550/c551-like"/>
</dbReference>
<protein>
    <submittedName>
        <fullName evidence="9">Cytochrome c</fullName>
    </submittedName>
</protein>
<evidence type="ECO:0000256" key="4">
    <source>
        <dbReference type="ARBA" id="ARBA00022982"/>
    </source>
</evidence>
<keyword evidence="2 6" id="KW-0349">Heme</keyword>
<organism evidence="9 10">
    <name type="scientific">Geomesophilobacter sediminis</name>
    <dbReference type="NCBI Taxonomy" id="2798584"/>
    <lineage>
        <taxon>Bacteria</taxon>
        <taxon>Pseudomonadati</taxon>
        <taxon>Thermodesulfobacteriota</taxon>
        <taxon>Desulfuromonadia</taxon>
        <taxon>Geobacterales</taxon>
        <taxon>Geobacteraceae</taxon>
        <taxon>Geomesophilobacter</taxon>
    </lineage>
</organism>
<keyword evidence="7" id="KW-1133">Transmembrane helix</keyword>
<accession>A0A8J7IWT8</accession>
<feature type="transmembrane region" description="Helical" evidence="7">
    <location>
        <begin position="21"/>
        <end position="43"/>
    </location>
</feature>
<comment type="caution">
    <text evidence="9">The sequence shown here is derived from an EMBL/GenBank/DDBJ whole genome shotgun (WGS) entry which is preliminary data.</text>
</comment>
<keyword evidence="4" id="KW-0249">Electron transport</keyword>
<dbReference type="SUPFAM" id="SSF46626">
    <property type="entry name" value="Cytochrome c"/>
    <property type="match status" value="1"/>
</dbReference>
<evidence type="ECO:0000313" key="10">
    <source>
        <dbReference type="Proteomes" id="UP000636888"/>
    </source>
</evidence>
<dbReference type="PROSITE" id="PS51007">
    <property type="entry name" value="CYTC"/>
    <property type="match status" value="1"/>
</dbReference>
<dbReference type="AlphaFoldDB" id="A0A8J7IWT8"/>
<proteinExistence type="predicted"/>
<keyword evidence="3 6" id="KW-0479">Metal-binding</keyword>
<evidence type="ECO:0000256" key="1">
    <source>
        <dbReference type="ARBA" id="ARBA00022448"/>
    </source>
</evidence>
<keyword evidence="7" id="KW-0472">Membrane</keyword>
<keyword evidence="5 6" id="KW-0408">Iron</keyword>
<dbReference type="InterPro" id="IPR036909">
    <property type="entry name" value="Cyt_c-like_dom_sf"/>
</dbReference>
<dbReference type="GO" id="GO:0009055">
    <property type="term" value="F:electron transfer activity"/>
    <property type="evidence" value="ECO:0007669"/>
    <property type="project" value="InterPro"/>
</dbReference>
<dbReference type="Gene3D" id="1.10.760.10">
    <property type="entry name" value="Cytochrome c-like domain"/>
    <property type="match status" value="1"/>
</dbReference>
<dbReference type="PANTHER" id="PTHR37823">
    <property type="entry name" value="CYTOCHROME C-553-LIKE"/>
    <property type="match status" value="1"/>
</dbReference>
<sequence>MSEEHNDFDGIKYRAEKHTPAIFRLLLGGLVVWGVIFMGYYLFSGWSSETEYAQKKLAQQGRVAAANKAGVPAPTAKPANQAGLIEIGKAQFAARCASCHGETAKGGIGPDLTKAQYKFGKSADAIAQSIVEGRPGGMPSFKNDLSQERVEGLVQYLMSLK</sequence>
<evidence type="ECO:0000256" key="2">
    <source>
        <dbReference type="ARBA" id="ARBA00022617"/>
    </source>
</evidence>
<keyword evidence="10" id="KW-1185">Reference proteome</keyword>
<dbReference type="GO" id="GO:0020037">
    <property type="term" value="F:heme binding"/>
    <property type="evidence" value="ECO:0007669"/>
    <property type="project" value="InterPro"/>
</dbReference>
<gene>
    <name evidence="9" type="ORF">JFN93_05275</name>
</gene>
<keyword evidence="7" id="KW-0812">Transmembrane</keyword>